<organism evidence="1 2">
    <name type="scientific">Rhodoferax lithotrophicus</name>
    <dbReference type="NCBI Taxonomy" id="2798804"/>
    <lineage>
        <taxon>Bacteria</taxon>
        <taxon>Pseudomonadati</taxon>
        <taxon>Pseudomonadota</taxon>
        <taxon>Betaproteobacteria</taxon>
        <taxon>Burkholderiales</taxon>
        <taxon>Comamonadaceae</taxon>
        <taxon>Rhodoferax</taxon>
    </lineage>
</organism>
<protein>
    <submittedName>
        <fullName evidence="1">Uncharacterized protein</fullName>
    </submittedName>
</protein>
<reference evidence="1 2" key="1">
    <citation type="journal article" date="2021" name="Microbiol. Spectr.">
        <title>A Single Bacterium Capable of Oxidation and Reduction of Iron at Circumneutral pH.</title>
        <authorList>
            <person name="Kato S."/>
            <person name="Ohkuma M."/>
        </authorList>
    </citation>
    <scope>NUCLEOTIDE SEQUENCE [LARGE SCALE GENOMIC DNA]</scope>
    <source>
        <strain evidence="1 2">MIZ03</strain>
    </source>
</reference>
<dbReference type="EMBL" id="AP024238">
    <property type="protein sequence ID" value="BCO27179.1"/>
    <property type="molecule type" value="Genomic_DNA"/>
</dbReference>
<sequence>MNSTQRHLSQVPFLHFWGARIKLTPSNKVCSTLFSIQLNESTNVL</sequence>
<dbReference type="Proteomes" id="UP000824366">
    <property type="component" value="Chromosome"/>
</dbReference>
<evidence type="ECO:0000313" key="1">
    <source>
        <dbReference type="EMBL" id="BCO27179.1"/>
    </source>
</evidence>
<evidence type="ECO:0000313" key="2">
    <source>
        <dbReference type="Proteomes" id="UP000824366"/>
    </source>
</evidence>
<name>A0ABM7MLL6_9BURK</name>
<accession>A0ABM7MLL6</accession>
<proteinExistence type="predicted"/>
<keyword evidence="2" id="KW-1185">Reference proteome</keyword>
<gene>
    <name evidence="1" type="ORF">MIZ03_2067</name>
</gene>